<dbReference type="AlphaFoldDB" id="A0A8J6NF13"/>
<evidence type="ECO:0008006" key="3">
    <source>
        <dbReference type="Google" id="ProtNLM"/>
    </source>
</evidence>
<gene>
    <name evidence="1" type="ORF">H8E41_06775</name>
</gene>
<comment type="caution">
    <text evidence="1">The sequence shown here is derived from an EMBL/GenBank/DDBJ whole genome shotgun (WGS) entry which is preliminary data.</text>
</comment>
<sequence length="39" mass="4776">MTTREITELMDLTQQNCWTMLHRARLSMKQCLNSKWFTK</sequence>
<evidence type="ECO:0000313" key="1">
    <source>
        <dbReference type="EMBL" id="MBC8317593.1"/>
    </source>
</evidence>
<proteinExistence type="predicted"/>
<dbReference type="SUPFAM" id="SSF88659">
    <property type="entry name" value="Sigma3 and sigma4 domains of RNA polymerase sigma factors"/>
    <property type="match status" value="1"/>
</dbReference>
<protein>
    <recommendedName>
        <fullName evidence="3">RNA polymerase sigma factor 70 region 4 type 2 domain-containing protein</fullName>
    </recommendedName>
</protein>
<dbReference type="InterPro" id="IPR013324">
    <property type="entry name" value="RNA_pol_sigma_r3/r4-like"/>
</dbReference>
<dbReference type="Proteomes" id="UP000614424">
    <property type="component" value="Unassembled WGS sequence"/>
</dbReference>
<reference evidence="1 2" key="1">
    <citation type="submission" date="2020-08" db="EMBL/GenBank/DDBJ databases">
        <title>Bridging the membrane lipid divide: bacteria of the FCB group superphylum have the potential to synthesize archaeal ether lipids.</title>
        <authorList>
            <person name="Villanueva L."/>
            <person name="Von Meijenfeldt F.A.B."/>
            <person name="Westbye A.B."/>
            <person name="Yadav S."/>
            <person name="Hopmans E.C."/>
            <person name="Dutilh B.E."/>
            <person name="Sinninghe Damste J.S."/>
        </authorList>
    </citation>
    <scope>NUCLEOTIDE SEQUENCE [LARGE SCALE GENOMIC DNA]</scope>
    <source>
        <strain evidence="1">NIOZ-UU47</strain>
    </source>
</reference>
<evidence type="ECO:0000313" key="2">
    <source>
        <dbReference type="Proteomes" id="UP000614424"/>
    </source>
</evidence>
<name>A0A8J6NF13_9BACT</name>
<accession>A0A8J6NF13</accession>
<organism evidence="1 2">
    <name type="scientific">Candidatus Desulfobia pelagia</name>
    <dbReference type="NCBI Taxonomy" id="2841692"/>
    <lineage>
        <taxon>Bacteria</taxon>
        <taxon>Pseudomonadati</taxon>
        <taxon>Thermodesulfobacteriota</taxon>
        <taxon>Desulfobulbia</taxon>
        <taxon>Desulfobulbales</taxon>
        <taxon>Desulfobulbaceae</taxon>
        <taxon>Candidatus Desulfobia</taxon>
    </lineage>
</organism>
<dbReference type="EMBL" id="JACNJZ010000093">
    <property type="protein sequence ID" value="MBC8317593.1"/>
    <property type="molecule type" value="Genomic_DNA"/>
</dbReference>